<dbReference type="AlphaFoldDB" id="A0A4Z2IR57"/>
<dbReference type="Proteomes" id="UP000314294">
    <property type="component" value="Unassembled WGS sequence"/>
</dbReference>
<accession>A0A4Z2IR57</accession>
<gene>
    <name evidence="1" type="primary">B4GALNT3_1</name>
    <name evidence="1" type="ORF">EYF80_009673</name>
</gene>
<protein>
    <submittedName>
        <fullName evidence="1">Beta-1,4-N-acetylgalactosaminyltransferase 3</fullName>
    </submittedName>
</protein>
<sequence>MIPACFPTKTFMSKRNRHRKQLLLSALLMLGALAVYHEILVVKAWSGDTRMNPDADGRGLKKTMFTKMVRRDHQPDSLEDSAVLSFTPQTWKPEYKGRANLHVFEDWCGSSTADLRKNLHYPLYPHVSPTCVFRVRSNAINDI</sequence>
<dbReference type="EMBL" id="SRLO01000058">
    <property type="protein sequence ID" value="TNN80024.1"/>
    <property type="molecule type" value="Genomic_DNA"/>
</dbReference>
<proteinExistence type="predicted"/>
<organism evidence="1 2">
    <name type="scientific">Liparis tanakae</name>
    <name type="common">Tanaka's snailfish</name>
    <dbReference type="NCBI Taxonomy" id="230148"/>
    <lineage>
        <taxon>Eukaryota</taxon>
        <taxon>Metazoa</taxon>
        <taxon>Chordata</taxon>
        <taxon>Craniata</taxon>
        <taxon>Vertebrata</taxon>
        <taxon>Euteleostomi</taxon>
        <taxon>Actinopterygii</taxon>
        <taxon>Neopterygii</taxon>
        <taxon>Teleostei</taxon>
        <taxon>Neoteleostei</taxon>
        <taxon>Acanthomorphata</taxon>
        <taxon>Eupercaria</taxon>
        <taxon>Perciformes</taxon>
        <taxon>Cottioidei</taxon>
        <taxon>Cottales</taxon>
        <taxon>Liparidae</taxon>
        <taxon>Liparis</taxon>
    </lineage>
</organism>
<evidence type="ECO:0000313" key="1">
    <source>
        <dbReference type="EMBL" id="TNN80024.1"/>
    </source>
</evidence>
<comment type="caution">
    <text evidence="1">The sequence shown here is derived from an EMBL/GenBank/DDBJ whole genome shotgun (WGS) entry which is preliminary data.</text>
</comment>
<keyword evidence="1" id="KW-0808">Transferase</keyword>
<keyword evidence="2" id="KW-1185">Reference proteome</keyword>
<evidence type="ECO:0000313" key="2">
    <source>
        <dbReference type="Proteomes" id="UP000314294"/>
    </source>
</evidence>
<reference evidence="1 2" key="1">
    <citation type="submission" date="2019-03" db="EMBL/GenBank/DDBJ databases">
        <title>First draft genome of Liparis tanakae, snailfish: a comprehensive survey of snailfish specific genes.</title>
        <authorList>
            <person name="Kim W."/>
            <person name="Song I."/>
            <person name="Jeong J.-H."/>
            <person name="Kim D."/>
            <person name="Kim S."/>
            <person name="Ryu S."/>
            <person name="Song J.Y."/>
            <person name="Lee S.K."/>
        </authorList>
    </citation>
    <scope>NUCLEOTIDE SEQUENCE [LARGE SCALE GENOMIC DNA]</scope>
    <source>
        <tissue evidence="1">Muscle</tissue>
    </source>
</reference>
<dbReference type="OrthoDB" id="5971499at2759"/>
<dbReference type="GO" id="GO:0016740">
    <property type="term" value="F:transferase activity"/>
    <property type="evidence" value="ECO:0007669"/>
    <property type="project" value="UniProtKB-KW"/>
</dbReference>
<name>A0A4Z2IR57_9TELE</name>